<dbReference type="Gene3D" id="3.40.50.2300">
    <property type="match status" value="2"/>
</dbReference>
<dbReference type="GO" id="GO:0000976">
    <property type="term" value="F:transcription cis-regulatory region binding"/>
    <property type="evidence" value="ECO:0007669"/>
    <property type="project" value="TreeGrafter"/>
</dbReference>
<gene>
    <name evidence="5" type="ORF">J5V96_01320</name>
</gene>
<dbReference type="InterPro" id="IPR028082">
    <property type="entry name" value="Peripla_BP_I"/>
</dbReference>
<comment type="caution">
    <text evidence="5">The sequence shown here is derived from an EMBL/GenBank/DDBJ whole genome shotgun (WGS) entry which is preliminary data.</text>
</comment>
<evidence type="ECO:0000313" key="6">
    <source>
        <dbReference type="Proteomes" id="UP000680132"/>
    </source>
</evidence>
<name>A0A939TW10_9MICO</name>
<proteinExistence type="predicted"/>
<dbReference type="SUPFAM" id="SSF47413">
    <property type="entry name" value="lambda repressor-like DNA-binding domains"/>
    <property type="match status" value="1"/>
</dbReference>
<organism evidence="5 6">
    <name type="scientific">Microbacterium stercoris</name>
    <dbReference type="NCBI Taxonomy" id="2820289"/>
    <lineage>
        <taxon>Bacteria</taxon>
        <taxon>Bacillati</taxon>
        <taxon>Actinomycetota</taxon>
        <taxon>Actinomycetes</taxon>
        <taxon>Micrococcales</taxon>
        <taxon>Microbacteriaceae</taxon>
        <taxon>Microbacterium</taxon>
    </lineage>
</organism>
<accession>A0A939TW10</accession>
<dbReference type="PRINTS" id="PR00036">
    <property type="entry name" value="HTHLACI"/>
</dbReference>
<dbReference type="InterPro" id="IPR000843">
    <property type="entry name" value="HTH_LacI"/>
</dbReference>
<evidence type="ECO:0000259" key="4">
    <source>
        <dbReference type="PROSITE" id="PS50932"/>
    </source>
</evidence>
<keyword evidence="1" id="KW-0805">Transcription regulation</keyword>
<evidence type="ECO:0000256" key="2">
    <source>
        <dbReference type="ARBA" id="ARBA00023125"/>
    </source>
</evidence>
<dbReference type="CDD" id="cd06267">
    <property type="entry name" value="PBP1_LacI_sugar_binding-like"/>
    <property type="match status" value="1"/>
</dbReference>
<dbReference type="SMART" id="SM00354">
    <property type="entry name" value="HTH_LACI"/>
    <property type="match status" value="1"/>
</dbReference>
<keyword evidence="6" id="KW-1185">Reference proteome</keyword>
<evidence type="ECO:0000313" key="5">
    <source>
        <dbReference type="EMBL" id="MBO3662147.1"/>
    </source>
</evidence>
<dbReference type="CDD" id="cd01392">
    <property type="entry name" value="HTH_LacI"/>
    <property type="match status" value="1"/>
</dbReference>
<dbReference type="Proteomes" id="UP000680132">
    <property type="component" value="Unassembled WGS sequence"/>
</dbReference>
<dbReference type="PROSITE" id="PS00356">
    <property type="entry name" value="HTH_LACI_1"/>
    <property type="match status" value="1"/>
</dbReference>
<dbReference type="Gene3D" id="1.10.260.40">
    <property type="entry name" value="lambda repressor-like DNA-binding domains"/>
    <property type="match status" value="1"/>
</dbReference>
<dbReference type="Pfam" id="PF00356">
    <property type="entry name" value="LacI"/>
    <property type="match status" value="1"/>
</dbReference>
<feature type="domain" description="HTH lacI-type" evidence="4">
    <location>
        <begin position="2"/>
        <end position="56"/>
    </location>
</feature>
<evidence type="ECO:0000256" key="1">
    <source>
        <dbReference type="ARBA" id="ARBA00023015"/>
    </source>
</evidence>
<keyword evidence="3" id="KW-0804">Transcription</keyword>
<protein>
    <submittedName>
        <fullName evidence="5">LacI family DNA-binding transcriptional regulator</fullName>
    </submittedName>
</protein>
<reference evidence="5" key="1">
    <citation type="submission" date="2021-03" db="EMBL/GenBank/DDBJ databases">
        <title>Microbacterium sp. nov., a novel actinobacterium isolated from cow dung.</title>
        <authorList>
            <person name="Zhang L."/>
        </authorList>
    </citation>
    <scope>NUCLEOTIDE SEQUENCE</scope>
    <source>
        <strain evidence="5">NEAU-LLB</strain>
    </source>
</reference>
<dbReference type="GO" id="GO:0003700">
    <property type="term" value="F:DNA-binding transcription factor activity"/>
    <property type="evidence" value="ECO:0007669"/>
    <property type="project" value="TreeGrafter"/>
</dbReference>
<dbReference type="Pfam" id="PF13377">
    <property type="entry name" value="Peripla_BP_3"/>
    <property type="match status" value="1"/>
</dbReference>
<dbReference type="PANTHER" id="PTHR30146">
    <property type="entry name" value="LACI-RELATED TRANSCRIPTIONAL REPRESSOR"/>
    <property type="match status" value="1"/>
</dbReference>
<dbReference type="SUPFAM" id="SSF53822">
    <property type="entry name" value="Periplasmic binding protein-like I"/>
    <property type="match status" value="1"/>
</dbReference>
<dbReference type="AlphaFoldDB" id="A0A939TW10"/>
<dbReference type="InterPro" id="IPR010982">
    <property type="entry name" value="Lambda_DNA-bd_dom_sf"/>
</dbReference>
<dbReference type="PROSITE" id="PS50932">
    <property type="entry name" value="HTH_LACI_2"/>
    <property type="match status" value="1"/>
</dbReference>
<dbReference type="EMBL" id="JAGFOA010000001">
    <property type="protein sequence ID" value="MBO3662147.1"/>
    <property type="molecule type" value="Genomic_DNA"/>
</dbReference>
<sequence length="331" mass="35987">MVTMSDVARAAGVSTMTVSNVLNERRPVAPATRERVLASVESLGYEMNQTARNLRAGRTGTIALIVPSFFDYYSELADAVAREVEPRGSHLVLERTAATAEHEMASVSGARLQLYDGVIMSSVGLDREQLDRIRRPKPIVLLGERDVPERFDHVRLANEDGARMATAHMIERGSRRILALGATPGDGHAMTTDRRVGWEQALRDAGLPADERYVVPIGDYSFENARAAMLSIIDSGLPVDGVFAMTDVIAIAALGALHERGLRVPDDVQVAGFDDLKVGRFLPPALTSIDPGHEAVAREAVRLLHRRMDDPEVAAEHVSVPVTLSVRGTTR</sequence>
<dbReference type="InterPro" id="IPR046335">
    <property type="entry name" value="LacI/GalR-like_sensor"/>
</dbReference>
<dbReference type="PANTHER" id="PTHR30146:SF109">
    <property type="entry name" value="HTH-TYPE TRANSCRIPTIONAL REGULATOR GALS"/>
    <property type="match status" value="1"/>
</dbReference>
<keyword evidence="2 5" id="KW-0238">DNA-binding</keyword>
<evidence type="ECO:0000256" key="3">
    <source>
        <dbReference type="ARBA" id="ARBA00023163"/>
    </source>
</evidence>